<feature type="region of interest" description="Disordered" evidence="2">
    <location>
        <begin position="526"/>
        <end position="555"/>
    </location>
</feature>
<feature type="region of interest" description="Disordered" evidence="2">
    <location>
        <begin position="337"/>
        <end position="503"/>
    </location>
</feature>
<feature type="compositionally biased region" description="Low complexity" evidence="2">
    <location>
        <begin position="546"/>
        <end position="555"/>
    </location>
</feature>
<feature type="coiled-coil region" evidence="1">
    <location>
        <begin position="111"/>
        <end position="145"/>
    </location>
</feature>
<dbReference type="RefSeq" id="XP_028481577.1">
    <property type="nucleotide sequence ID" value="XM_028625120.1"/>
</dbReference>
<dbReference type="Proteomes" id="UP000283841">
    <property type="component" value="Unassembled WGS sequence"/>
</dbReference>
<organism evidence="4 5">
    <name type="scientific">Byssochlamys spectabilis</name>
    <name type="common">Paecilomyces variotii</name>
    <dbReference type="NCBI Taxonomy" id="264951"/>
    <lineage>
        <taxon>Eukaryota</taxon>
        <taxon>Fungi</taxon>
        <taxon>Dikarya</taxon>
        <taxon>Ascomycota</taxon>
        <taxon>Pezizomycotina</taxon>
        <taxon>Eurotiomycetes</taxon>
        <taxon>Eurotiomycetidae</taxon>
        <taxon>Eurotiales</taxon>
        <taxon>Thermoascaceae</taxon>
        <taxon>Paecilomyces</taxon>
    </lineage>
</organism>
<feature type="compositionally biased region" description="Basic and acidic residues" evidence="2">
    <location>
        <begin position="351"/>
        <end position="363"/>
    </location>
</feature>
<reference evidence="4 5" key="1">
    <citation type="journal article" date="2018" name="Front. Microbiol.">
        <title>Genomic and genetic insights into a cosmopolitan fungus, Paecilomyces variotii (Eurotiales).</title>
        <authorList>
            <person name="Urquhart A.S."/>
            <person name="Mondo S.J."/>
            <person name="Makela M.R."/>
            <person name="Hane J.K."/>
            <person name="Wiebenga A."/>
            <person name="He G."/>
            <person name="Mihaltcheva S."/>
            <person name="Pangilinan J."/>
            <person name="Lipzen A."/>
            <person name="Barry K."/>
            <person name="de Vries R.P."/>
            <person name="Grigoriev I.V."/>
            <person name="Idnurm A."/>
        </authorList>
    </citation>
    <scope>NUCLEOTIDE SEQUENCE [LARGE SCALE GENOMIC DNA]</scope>
    <source>
        <strain evidence="4 5">CBS 101075</strain>
    </source>
</reference>
<evidence type="ECO:0000256" key="2">
    <source>
        <dbReference type="SAM" id="MobiDB-lite"/>
    </source>
</evidence>
<evidence type="ECO:0000313" key="5">
    <source>
        <dbReference type="Proteomes" id="UP000283841"/>
    </source>
</evidence>
<dbReference type="VEuPathDB" id="FungiDB:C8Q69DRAFT_111882"/>
<feature type="region of interest" description="Disordered" evidence="2">
    <location>
        <begin position="162"/>
        <end position="188"/>
    </location>
</feature>
<feature type="compositionally biased region" description="Basic and acidic residues" evidence="2">
    <location>
        <begin position="273"/>
        <end position="282"/>
    </location>
</feature>
<feature type="compositionally biased region" description="Basic and acidic residues" evidence="2">
    <location>
        <begin position="377"/>
        <end position="393"/>
    </location>
</feature>
<name>A0A443HJB4_BYSSP</name>
<evidence type="ECO:0000313" key="4">
    <source>
        <dbReference type="EMBL" id="RWQ91932.1"/>
    </source>
</evidence>
<evidence type="ECO:0000256" key="1">
    <source>
        <dbReference type="SAM" id="Coils"/>
    </source>
</evidence>
<feature type="compositionally biased region" description="Basic and acidic residues" evidence="2">
    <location>
        <begin position="246"/>
        <end position="259"/>
    </location>
</feature>
<comment type="caution">
    <text evidence="4">The sequence shown here is derived from an EMBL/GenBank/DDBJ whole genome shotgun (WGS) entry which is preliminary data.</text>
</comment>
<dbReference type="GeneID" id="39594397"/>
<feature type="region of interest" description="Disordered" evidence="2">
    <location>
        <begin position="235"/>
        <end position="282"/>
    </location>
</feature>
<feature type="compositionally biased region" description="Polar residues" evidence="2">
    <location>
        <begin position="163"/>
        <end position="188"/>
    </location>
</feature>
<feature type="compositionally biased region" description="Polar residues" evidence="2">
    <location>
        <begin position="470"/>
        <end position="483"/>
    </location>
</feature>
<keyword evidence="5" id="KW-1185">Reference proteome</keyword>
<feature type="compositionally biased region" description="Low complexity" evidence="2">
    <location>
        <begin position="364"/>
        <end position="376"/>
    </location>
</feature>
<dbReference type="InterPro" id="IPR025122">
    <property type="entry name" value="DUF4048"/>
</dbReference>
<proteinExistence type="predicted"/>
<feature type="compositionally biased region" description="Low complexity" evidence="2">
    <location>
        <begin position="447"/>
        <end position="462"/>
    </location>
</feature>
<accession>A0A443HJB4</accession>
<evidence type="ECO:0000259" key="3">
    <source>
        <dbReference type="Pfam" id="PF13257"/>
    </source>
</evidence>
<dbReference type="Pfam" id="PF13257">
    <property type="entry name" value="DUF4048"/>
    <property type="match status" value="1"/>
</dbReference>
<dbReference type="EMBL" id="RCNU01000015">
    <property type="protein sequence ID" value="RWQ91932.1"/>
    <property type="molecule type" value="Genomic_DNA"/>
</dbReference>
<keyword evidence="1" id="KW-0175">Coiled coil</keyword>
<gene>
    <name evidence="4" type="ORF">C8Q69DRAFT_111882</name>
</gene>
<feature type="compositionally biased region" description="Polar residues" evidence="2">
    <location>
        <begin position="409"/>
        <end position="426"/>
    </location>
</feature>
<protein>
    <recommendedName>
        <fullName evidence="3">DUF4048 domain-containing protein</fullName>
    </recommendedName>
</protein>
<feature type="region of interest" description="Disordered" evidence="2">
    <location>
        <begin position="1"/>
        <end position="72"/>
    </location>
</feature>
<feature type="compositionally biased region" description="Polar residues" evidence="2">
    <location>
        <begin position="260"/>
        <end position="269"/>
    </location>
</feature>
<feature type="domain" description="DUF4048" evidence="3">
    <location>
        <begin position="229"/>
        <end position="461"/>
    </location>
</feature>
<sequence>MEESPETVIDKNAAESTQTMASPPSPDEMRASKRSSLPARPNGAARHAKRMTLNFPINVPPTPTLRSDQNSPFPAVMTPASQSSAYSSPSLAAAPTLIDDSTDGYDFLTAIASQERRVLELREELQRAENDLATLKKQWALTERSRKRTQASLQAEVLKPLKSDTSAAGDQSPSIDTQSIASLDSPSVASVASKRLSRDLALRESIRASGDGGTSISANGRRVFHGSRHTRTLSLLSPDLNGSFRQTRDAGDAKNDNIRASRSPRSATLPSMDRNHESRKDLDDWKPIEESLHQWRRSIPPSSRDALVRTGKQMASDLREGLWTFLEDIRQATVGEEGISATESRGISTTRRTERSITPRSGERSTSGVSRSSSSASKDKARDVTKSGKDTKPADIGVSFWSEFGIDTPGQTSASSSRLAENTPIAQNERRDSNSQDVEDSWEAWDSPQSKKTHTPTSSSSTILSKRDQSPITQASSPRTNASVADWNPIHPDSVPNPSISESIPWPALAKLNTSKLTRTASSLMAEWERSLSSSPERRHSKRDSSLSSKGSKSD</sequence>
<dbReference type="AlphaFoldDB" id="A0A443HJB4"/>